<evidence type="ECO:0000313" key="8">
    <source>
        <dbReference type="Proteomes" id="UP001210678"/>
    </source>
</evidence>
<dbReference type="InterPro" id="IPR008397">
    <property type="entry name" value="Alginate_lyase_dom"/>
</dbReference>
<keyword evidence="4" id="KW-0456">Lyase</keyword>
<keyword evidence="3" id="KW-0574">Periplasm</keyword>
<accession>A0ABT4YUX0</accession>
<dbReference type="Proteomes" id="UP001210678">
    <property type="component" value="Unassembled WGS sequence"/>
</dbReference>
<feature type="domain" description="Alginate lyase" evidence="5">
    <location>
        <begin position="96"/>
        <end position="264"/>
    </location>
</feature>
<dbReference type="PANTHER" id="PTHR39210">
    <property type="entry name" value="HEPARIN-SULFATE LYASE"/>
    <property type="match status" value="1"/>
</dbReference>
<evidence type="ECO:0000259" key="6">
    <source>
        <dbReference type="Pfam" id="PF07940"/>
    </source>
</evidence>
<sequence length="679" mass="77981">MLQFNPQQIKEIRTRVSVAQVQKLIEENHTVLENDVLVSPDARATWNLYYYCDEHGVRLEWDRHNSKEHCCPIDGKVFTGEPYDGAWWRWLNTLNSRACYQLGLLWQLTQERHYFEKVRTILLQYAHYYPDYEVHGGIPYNGPGKANAQTLCEANCHLDFARGYDFISDDLDAADKTKIERQLLREGAEFLMEHRSEQLHNHEMKINATIGVIGLLLDDPAYLDFALHSKYGLHYQLDNGCLGEGMWFEGSIHYHYYALQAVLAYEKIACGTVHSVASNNNLIKMLKFPLNLILGHGNFPRMNDCIAGQEKLNHTHIFEFANKQFPCLKFQQVLQSIYSKQERDNLDALLYGVDSLDSVERLQCQTVHAPYSGYTLGSDNIHNNAFLLKHAPYGGEHDHYDRLGLILVRNGKEILPDLGTTGYGAHLHYHYYKNSATHNTLVVNQSNQSPNAPKLLNFSQEKDHLLVDSIADWREAQPSVDSHVIEQWDSASYKDIVFRRVVLWFGNLAIEINRVHNPNRQQLDLTYHVRGEHILSLDWVPVDNPLSGALTIMRSCHRKDSTQYQVMRYQISGESDFSQTIATDSPCELLIGEAPDNPATKNMAYLLVRSRERNFSSLVMHDLSQDLCHQLSNVRWEGEESVYFDVRSEDEVRQVKYSLSAGTVTVTLLTHAQVESHAN</sequence>
<gene>
    <name evidence="7" type="ORF">PGX00_17665</name>
</gene>
<evidence type="ECO:0000256" key="4">
    <source>
        <dbReference type="ARBA" id="ARBA00023239"/>
    </source>
</evidence>
<comment type="caution">
    <text evidence="7">The sequence shown here is derived from an EMBL/GenBank/DDBJ whole genome shotgun (WGS) entry which is preliminary data.</text>
</comment>
<dbReference type="RefSeq" id="WP_272139032.1">
    <property type="nucleotide sequence ID" value="NZ_JAQLOI010000003.1"/>
</dbReference>
<evidence type="ECO:0000256" key="1">
    <source>
        <dbReference type="ARBA" id="ARBA00004418"/>
    </source>
</evidence>
<protein>
    <submittedName>
        <fullName evidence="7">Heparinase II/III family protein</fullName>
    </submittedName>
</protein>
<dbReference type="Pfam" id="PF05426">
    <property type="entry name" value="Alginate_lyase"/>
    <property type="match status" value="1"/>
</dbReference>
<proteinExistence type="predicted"/>
<name>A0ABT4YUX0_9VIBR</name>
<evidence type="ECO:0000259" key="5">
    <source>
        <dbReference type="Pfam" id="PF05426"/>
    </source>
</evidence>
<dbReference type="SUPFAM" id="SSF48230">
    <property type="entry name" value="Chondroitin AC/alginate lyase"/>
    <property type="match status" value="1"/>
</dbReference>
<dbReference type="Gene3D" id="1.50.10.100">
    <property type="entry name" value="Chondroitin AC/alginate lyase"/>
    <property type="match status" value="1"/>
</dbReference>
<dbReference type="Pfam" id="PF07940">
    <property type="entry name" value="Hepar_II_III_C"/>
    <property type="match status" value="1"/>
</dbReference>
<dbReference type="PANTHER" id="PTHR39210:SF1">
    <property type="entry name" value="HEPARIN-SULFATE LYASE"/>
    <property type="match status" value="1"/>
</dbReference>
<dbReference type="InterPro" id="IPR012480">
    <property type="entry name" value="Hepar_II_III_C"/>
</dbReference>
<dbReference type="InterPro" id="IPR008929">
    <property type="entry name" value="Chondroitin_lyas"/>
</dbReference>
<evidence type="ECO:0000313" key="7">
    <source>
        <dbReference type="EMBL" id="MDB1125377.1"/>
    </source>
</evidence>
<evidence type="ECO:0000256" key="3">
    <source>
        <dbReference type="ARBA" id="ARBA00022764"/>
    </source>
</evidence>
<organism evidence="7 8">
    <name type="scientific">Vibrio algarum</name>
    <dbReference type="NCBI Taxonomy" id="3020714"/>
    <lineage>
        <taxon>Bacteria</taxon>
        <taxon>Pseudomonadati</taxon>
        <taxon>Pseudomonadota</taxon>
        <taxon>Gammaproteobacteria</taxon>
        <taxon>Vibrionales</taxon>
        <taxon>Vibrionaceae</taxon>
        <taxon>Vibrio</taxon>
    </lineage>
</organism>
<dbReference type="Gene3D" id="2.70.98.70">
    <property type="match status" value="1"/>
</dbReference>
<keyword evidence="2" id="KW-0732">Signal</keyword>
<dbReference type="EMBL" id="JAQLOI010000003">
    <property type="protein sequence ID" value="MDB1125377.1"/>
    <property type="molecule type" value="Genomic_DNA"/>
</dbReference>
<reference evidence="7 8" key="1">
    <citation type="submission" date="2023-01" db="EMBL/GenBank/DDBJ databases">
        <title>Vibrio sp. KJ40-1 sp.nov, isolated from marine algae.</title>
        <authorList>
            <person name="Butt M."/>
            <person name="Kim J.M.J."/>
            <person name="Jeon C.O.C."/>
        </authorList>
    </citation>
    <scope>NUCLEOTIDE SEQUENCE [LARGE SCALE GENOMIC DNA]</scope>
    <source>
        <strain evidence="7 8">KJ40-1</strain>
    </source>
</reference>
<comment type="subcellular location">
    <subcellularLocation>
        <location evidence="1">Periplasm</location>
    </subcellularLocation>
</comment>
<feature type="domain" description="Heparinase II/III-like C-terminal" evidence="6">
    <location>
        <begin position="368"/>
        <end position="530"/>
    </location>
</feature>
<evidence type="ECO:0000256" key="2">
    <source>
        <dbReference type="ARBA" id="ARBA00022729"/>
    </source>
</evidence>
<keyword evidence="8" id="KW-1185">Reference proteome</keyword>